<gene>
    <name evidence="1" type="ORF">BFS16_07130</name>
</gene>
<dbReference type="EMBL" id="NBAX01000005">
    <property type="protein sequence ID" value="PNP94654.1"/>
    <property type="molecule type" value="Genomic_DNA"/>
</dbReference>
<sequence>MQATRHALCHRASFFIAVNAFVIIKNNCCQIQSAYLIKVQKTVQSKLFFSKYQRIWPKFVFTK</sequence>
<accession>A0A2K0XJE8</accession>
<name>A0A2K0XJE8_9BACT</name>
<proteinExistence type="predicted"/>
<dbReference type="Proteomes" id="UP000236634">
    <property type="component" value="Unassembled WGS sequence"/>
</dbReference>
<reference evidence="1 2" key="1">
    <citation type="submission" date="2017-03" db="EMBL/GenBank/DDBJ databases">
        <authorList>
            <person name="Afonso C.L."/>
            <person name="Miller P.J."/>
            <person name="Scott M.A."/>
            <person name="Spackman E."/>
            <person name="Goraichik I."/>
            <person name="Dimitrov K.M."/>
            <person name="Suarez D.L."/>
            <person name="Swayne D.E."/>
        </authorList>
    </citation>
    <scope>NUCLEOTIDE SEQUENCE [LARGE SCALE GENOMIC DNA]</scope>
    <source>
        <strain evidence="1 2">DNF00076</strain>
    </source>
</reference>
<evidence type="ECO:0000313" key="1">
    <source>
        <dbReference type="EMBL" id="PNP94654.1"/>
    </source>
</evidence>
<evidence type="ECO:0000313" key="2">
    <source>
        <dbReference type="Proteomes" id="UP000236634"/>
    </source>
</evidence>
<organism evidence="1 2">
    <name type="scientific">Hoylesella timonensis</name>
    <dbReference type="NCBI Taxonomy" id="386414"/>
    <lineage>
        <taxon>Bacteria</taxon>
        <taxon>Pseudomonadati</taxon>
        <taxon>Bacteroidota</taxon>
        <taxon>Bacteroidia</taxon>
        <taxon>Bacteroidales</taxon>
        <taxon>Prevotellaceae</taxon>
        <taxon>Hoylesella</taxon>
    </lineage>
</organism>
<comment type="caution">
    <text evidence="1">The sequence shown here is derived from an EMBL/GenBank/DDBJ whole genome shotgun (WGS) entry which is preliminary data.</text>
</comment>
<dbReference type="AlphaFoldDB" id="A0A2K0XJE8"/>
<protein>
    <submittedName>
        <fullName evidence="1">Uncharacterized protein</fullName>
    </submittedName>
</protein>